<gene>
    <name evidence="2" type="ORF">SLEP1_g21369</name>
</gene>
<evidence type="ECO:0000313" key="3">
    <source>
        <dbReference type="Proteomes" id="UP001054252"/>
    </source>
</evidence>
<sequence>MGERVKVLSQILSNASLQKLTLGQGVLRSKLHLLPQHLETERSADLTLLNDVNGETLSIVTASIQSERAPRLVLLQKGWKPVVKKLRLKRGDRISIFLLDRETWSYSIQVERAAAGVEADQVDADMDEEVIIAAEALMSMATSGGQRLAHCDRETRSYSIQVEKAAAGVKADQVDADMDAEVIIAAQVLMSMATSGGQRLAHCESIFSTVSRDTADFLESESRLEEERPAADRSVLLRCRNSYSNQFSSTSSQTTVRLPLPASNGSALPHNNSQTLLKDVPVVVVVRGLVPHSSPRSSNSGVPIYSQRSHLDGREQRAQPSSSSSPLLLLYSNSVHAGILHRSVYPRTHSGLYRSTEVRGQIQKYFAVLLQLQFPIYHRIIMPFGSIGFPLSTPPLLVLSAGRVIIGLLAASEIFGSLVFHILPLNHHNL</sequence>
<keyword evidence="3" id="KW-1185">Reference proteome</keyword>
<name>A0AAV5JB40_9ROSI</name>
<organism evidence="2 3">
    <name type="scientific">Rubroshorea leprosula</name>
    <dbReference type="NCBI Taxonomy" id="152421"/>
    <lineage>
        <taxon>Eukaryota</taxon>
        <taxon>Viridiplantae</taxon>
        <taxon>Streptophyta</taxon>
        <taxon>Embryophyta</taxon>
        <taxon>Tracheophyta</taxon>
        <taxon>Spermatophyta</taxon>
        <taxon>Magnoliopsida</taxon>
        <taxon>eudicotyledons</taxon>
        <taxon>Gunneridae</taxon>
        <taxon>Pentapetalae</taxon>
        <taxon>rosids</taxon>
        <taxon>malvids</taxon>
        <taxon>Malvales</taxon>
        <taxon>Dipterocarpaceae</taxon>
        <taxon>Rubroshorea</taxon>
    </lineage>
</organism>
<evidence type="ECO:0000256" key="1">
    <source>
        <dbReference type="SAM" id="MobiDB-lite"/>
    </source>
</evidence>
<dbReference type="AlphaFoldDB" id="A0AAV5JB40"/>
<evidence type="ECO:0000313" key="2">
    <source>
        <dbReference type="EMBL" id="GKV09936.1"/>
    </source>
</evidence>
<feature type="region of interest" description="Disordered" evidence="1">
    <location>
        <begin position="293"/>
        <end position="324"/>
    </location>
</feature>
<reference evidence="2 3" key="1">
    <citation type="journal article" date="2021" name="Commun. Biol.">
        <title>The genome of Shorea leprosula (Dipterocarpaceae) highlights the ecological relevance of drought in aseasonal tropical rainforests.</title>
        <authorList>
            <person name="Ng K.K.S."/>
            <person name="Kobayashi M.J."/>
            <person name="Fawcett J.A."/>
            <person name="Hatakeyama M."/>
            <person name="Paape T."/>
            <person name="Ng C.H."/>
            <person name="Ang C.C."/>
            <person name="Tnah L.H."/>
            <person name="Lee C.T."/>
            <person name="Nishiyama T."/>
            <person name="Sese J."/>
            <person name="O'Brien M.J."/>
            <person name="Copetti D."/>
            <person name="Mohd Noor M.I."/>
            <person name="Ong R.C."/>
            <person name="Putra M."/>
            <person name="Sireger I.Z."/>
            <person name="Indrioko S."/>
            <person name="Kosugi Y."/>
            <person name="Izuno A."/>
            <person name="Isagi Y."/>
            <person name="Lee S.L."/>
            <person name="Shimizu K.K."/>
        </authorList>
    </citation>
    <scope>NUCLEOTIDE SEQUENCE [LARGE SCALE GENOMIC DNA]</scope>
    <source>
        <strain evidence="2">214</strain>
    </source>
</reference>
<evidence type="ECO:0008006" key="4">
    <source>
        <dbReference type="Google" id="ProtNLM"/>
    </source>
</evidence>
<accession>A0AAV5JB40</accession>
<dbReference type="EMBL" id="BPVZ01000031">
    <property type="protein sequence ID" value="GKV09936.1"/>
    <property type="molecule type" value="Genomic_DNA"/>
</dbReference>
<dbReference type="Proteomes" id="UP001054252">
    <property type="component" value="Unassembled WGS sequence"/>
</dbReference>
<comment type="caution">
    <text evidence="2">The sequence shown here is derived from an EMBL/GenBank/DDBJ whole genome shotgun (WGS) entry which is preliminary data.</text>
</comment>
<proteinExistence type="predicted"/>
<protein>
    <recommendedName>
        <fullName evidence="4">TF-B3 domain-containing protein</fullName>
    </recommendedName>
</protein>